<protein>
    <submittedName>
        <fullName evidence="1">Portal protein</fullName>
    </submittedName>
</protein>
<organism evidence="1">
    <name type="scientific">Myoviridae sp. ctLq07</name>
    <dbReference type="NCBI Taxonomy" id="2827681"/>
    <lineage>
        <taxon>Viruses</taxon>
        <taxon>Duplodnaviria</taxon>
        <taxon>Heunggongvirae</taxon>
        <taxon>Uroviricota</taxon>
        <taxon>Caudoviricetes</taxon>
    </lineage>
</organism>
<accession>A0A8S5TBU7</accession>
<proteinExistence type="predicted"/>
<name>A0A8S5TBU7_9CAUD</name>
<reference evidence="1" key="1">
    <citation type="journal article" date="2021" name="Proc. Natl. Acad. Sci. U.S.A.">
        <title>A Catalog of Tens of Thousands of Viruses from Human Metagenomes Reveals Hidden Associations with Chronic Diseases.</title>
        <authorList>
            <person name="Tisza M.J."/>
            <person name="Buck C.B."/>
        </authorList>
    </citation>
    <scope>NUCLEOTIDE SEQUENCE</scope>
    <source>
        <strain evidence="1">CtLq07</strain>
    </source>
</reference>
<sequence length="467" mass="53550">MFERIVNFIKGAINKMFNTTDIAKDFNIDISTSNEILSAIEKWSDIYNSKAPWLNEEVKSLHVAKTICEKVAKAVTIEFKSQVDDKQIDKIYQRFIKNIRTNTEYALGKGGMFFKPFYANGKIKISCIQADKFIPTKFDSTGELLGAIFIDQITRGNEIYTRLEYQELNDTVLTIKNKAYKTTVHNSNILGNQILLSQVQDWTNIQEEIQINDVNRLLGGYFRIPIANPIDNTSPVGVAIFANAIDTLKEIDKQFSRTLWEYEGSELAIDIDELMFKKDKAGNSILPEGKERLYRTIDIDGDKTSKWNVFSPAIRDTSLFNGLNELLRQCESQCGLAFGILSKNTEVEKRVEEIKTSKQDYYVTVSDIQGALQTALEDLVYSTDILMSLYGIKHKVEASTTFDWDDSILVDSEKKQSQALVERNAKLIDDIEYFMQTRDYSEEEATEYVNKIRERTKEQIPNEVQEE</sequence>
<evidence type="ECO:0000313" key="1">
    <source>
        <dbReference type="EMBL" id="DAF60463.1"/>
    </source>
</evidence>
<dbReference type="EMBL" id="BK032789">
    <property type="protein sequence ID" value="DAF60463.1"/>
    <property type="molecule type" value="Genomic_DNA"/>
</dbReference>